<organism evidence="6">
    <name type="scientific">Aureoumbra lagunensis</name>
    <dbReference type="NCBI Taxonomy" id="44058"/>
    <lineage>
        <taxon>Eukaryota</taxon>
        <taxon>Sar</taxon>
        <taxon>Stramenopiles</taxon>
        <taxon>Ochrophyta</taxon>
        <taxon>Pelagophyceae</taxon>
        <taxon>Pelagomonadales</taxon>
        <taxon>Aureoumbra</taxon>
    </lineage>
</organism>
<dbReference type="PROSITE" id="PS01076">
    <property type="entry name" value="ACETATE_KINASE_2"/>
    <property type="match status" value="1"/>
</dbReference>
<dbReference type="HAMAP" id="MF_00020">
    <property type="entry name" value="Acetate_kinase"/>
    <property type="match status" value="1"/>
</dbReference>
<feature type="binding site" evidence="5">
    <location>
        <begin position="341"/>
        <end position="345"/>
    </location>
    <ligand>
        <name>ATP</name>
        <dbReference type="ChEBI" id="CHEBI:30616"/>
    </ligand>
</feature>
<dbReference type="EMBL" id="HBIJ01003249">
    <property type="protein sequence ID" value="CAE0361517.1"/>
    <property type="molecule type" value="Transcribed_RNA"/>
</dbReference>
<dbReference type="SUPFAM" id="SSF53067">
    <property type="entry name" value="Actin-like ATPase domain"/>
    <property type="match status" value="2"/>
</dbReference>
<dbReference type="GO" id="GO:0006083">
    <property type="term" value="P:acetate metabolic process"/>
    <property type="evidence" value="ECO:0007669"/>
    <property type="project" value="TreeGrafter"/>
</dbReference>
<dbReference type="GO" id="GO:0006085">
    <property type="term" value="P:acetyl-CoA biosynthetic process"/>
    <property type="evidence" value="ECO:0007669"/>
    <property type="project" value="UniProtKB-UniRule"/>
</dbReference>
<feature type="active site" description="Proton donor/acceptor" evidence="5">
    <location>
        <position position="160"/>
    </location>
</feature>
<keyword evidence="1 5" id="KW-0808">Transferase</keyword>
<evidence type="ECO:0000256" key="3">
    <source>
        <dbReference type="ARBA" id="ARBA00022777"/>
    </source>
</evidence>
<sequence>MAIPSASEKYALVLNSGSSSIKYGVFELKKENEVNAKSVLSGQVEKIGKSVEGGQLFTVKNEETGKKDIKKVEASDHAAALECIATVLKEKGFESGMDVVGHRVVHGGADFSEPALVNEKTLACIEKNVPLAPLHNPPALLGLRSAMTKFSSCPHVAVFDTAFHASMPPESFTYAIPYQLYEKYSIRRYGFHGTSYAYVSQQVIKSYPNIRSMIICHLGNGASMCCIKDGKCLDTTMGLTPLDGLMMGTRSGDIDAGLHIFLHRELGKSPAEIDTILNKQSGLIGLSGISSDMREVLAAAESGNARAILARKVYIERIRKYLGAYLIKLRGKCGAIVFTAGVGENDSDLRAQVCSGLETFGISLDSSRNYAKSDSILHDIGSATSVLKILVAATNEEQAIALHSASLANLFL</sequence>
<feature type="site" description="Transition state stabilizer" evidence="5">
    <location>
        <position position="192"/>
    </location>
</feature>
<accession>A0A7S3JS71</accession>
<dbReference type="PROSITE" id="PS01075">
    <property type="entry name" value="ACETATE_KINASE_1"/>
    <property type="match status" value="1"/>
</dbReference>
<evidence type="ECO:0000313" key="6">
    <source>
        <dbReference type="EMBL" id="CAE0361517.1"/>
    </source>
</evidence>
<dbReference type="InterPro" id="IPR004372">
    <property type="entry name" value="Ac/propionate_kinase"/>
</dbReference>
<evidence type="ECO:0000256" key="2">
    <source>
        <dbReference type="ARBA" id="ARBA00022741"/>
    </source>
</evidence>
<keyword evidence="2 5" id="KW-0547">Nucleotide-binding</keyword>
<dbReference type="InterPro" id="IPR000890">
    <property type="entry name" value="Aliphatic_acid_kin_short-chain"/>
</dbReference>
<dbReference type="InterPro" id="IPR043129">
    <property type="entry name" value="ATPase_NBD"/>
</dbReference>
<reference evidence="6" key="1">
    <citation type="submission" date="2021-01" db="EMBL/GenBank/DDBJ databases">
        <authorList>
            <person name="Corre E."/>
            <person name="Pelletier E."/>
            <person name="Niang G."/>
            <person name="Scheremetjew M."/>
            <person name="Finn R."/>
            <person name="Kale V."/>
            <person name="Holt S."/>
            <person name="Cochrane G."/>
            <person name="Meng A."/>
            <person name="Brown T."/>
            <person name="Cohen L."/>
        </authorList>
    </citation>
    <scope>NUCLEOTIDE SEQUENCE</scope>
    <source>
        <strain evidence="6">CCMP1510</strain>
    </source>
</reference>
<evidence type="ECO:0000256" key="1">
    <source>
        <dbReference type="ARBA" id="ARBA00022679"/>
    </source>
</evidence>
<keyword evidence="3 5" id="KW-0418">Kinase</keyword>
<protein>
    <recommendedName>
        <fullName evidence="5">Probable acetate kinase</fullName>
        <ecNumber evidence="5">2.7.2.1</ecNumber>
    </recommendedName>
    <alternativeName>
        <fullName evidence="5">Acetokinase</fullName>
    </alternativeName>
</protein>
<dbReference type="GO" id="GO:0005524">
    <property type="term" value="F:ATP binding"/>
    <property type="evidence" value="ECO:0007669"/>
    <property type="project" value="UniProtKB-KW"/>
</dbReference>
<dbReference type="PRINTS" id="PR00471">
    <property type="entry name" value="ACETATEKNASE"/>
</dbReference>
<comment type="catalytic activity">
    <reaction evidence="5">
        <text>acetate + ATP = acetyl phosphate + ADP</text>
        <dbReference type="Rhea" id="RHEA:11352"/>
        <dbReference type="ChEBI" id="CHEBI:22191"/>
        <dbReference type="ChEBI" id="CHEBI:30089"/>
        <dbReference type="ChEBI" id="CHEBI:30616"/>
        <dbReference type="ChEBI" id="CHEBI:456216"/>
        <dbReference type="EC" id="2.7.2.1"/>
    </reaction>
</comment>
<dbReference type="PANTHER" id="PTHR21060">
    <property type="entry name" value="ACETATE KINASE"/>
    <property type="match status" value="1"/>
</dbReference>
<dbReference type="NCBIfam" id="TIGR00016">
    <property type="entry name" value="ackA"/>
    <property type="match status" value="1"/>
</dbReference>
<keyword evidence="4 5" id="KW-0067">ATP-binding</keyword>
<dbReference type="EC" id="2.7.2.1" evidence="5"/>
<dbReference type="AlphaFoldDB" id="A0A7S3JS71"/>
<feature type="binding site" evidence="5">
    <location>
        <begin position="217"/>
        <end position="221"/>
    </location>
    <ligand>
        <name>ATP</name>
        <dbReference type="ChEBI" id="CHEBI:30616"/>
    </ligand>
</feature>
<dbReference type="Pfam" id="PF00871">
    <property type="entry name" value="Acetate_kinase"/>
    <property type="match status" value="1"/>
</dbReference>
<evidence type="ECO:0000256" key="5">
    <source>
        <dbReference type="HAMAP-Rule" id="MF_03131"/>
    </source>
</evidence>
<evidence type="ECO:0000256" key="4">
    <source>
        <dbReference type="ARBA" id="ARBA00022840"/>
    </source>
</evidence>
<dbReference type="PANTHER" id="PTHR21060:SF15">
    <property type="entry name" value="ACETATE KINASE-RELATED"/>
    <property type="match status" value="1"/>
</dbReference>
<feature type="binding site" evidence="5">
    <location>
        <position position="15"/>
    </location>
    <ligand>
        <name>Mg(2+)</name>
        <dbReference type="ChEBI" id="CHEBI:18420"/>
    </ligand>
</feature>
<comment type="pathway">
    <text evidence="5">Metabolic intermediate biosynthesis; acetyl-CoA biosynthesis; acetyl-CoA from acetate: step 1/2.</text>
</comment>
<dbReference type="Gene3D" id="3.30.420.40">
    <property type="match status" value="2"/>
</dbReference>
<keyword evidence="5" id="KW-0479">Metal-binding</keyword>
<feature type="site" description="Transition state stabilizer" evidence="5">
    <location>
        <position position="250"/>
    </location>
</feature>
<dbReference type="GO" id="GO:0000287">
    <property type="term" value="F:magnesium ion binding"/>
    <property type="evidence" value="ECO:0007669"/>
    <property type="project" value="UniProtKB-UniRule"/>
</dbReference>
<comment type="similarity">
    <text evidence="5">Belongs to the acetokinase family.</text>
</comment>
<feature type="binding site" evidence="5">
    <location>
        <position position="103"/>
    </location>
    <ligand>
        <name>substrate</name>
    </ligand>
</feature>
<dbReference type="GO" id="GO:0008776">
    <property type="term" value="F:acetate kinase activity"/>
    <property type="evidence" value="ECO:0007669"/>
    <property type="project" value="UniProtKB-UniRule"/>
</dbReference>
<feature type="binding site" evidence="5">
    <location>
        <position position="396"/>
    </location>
    <ligand>
        <name>Mg(2+)</name>
        <dbReference type="ChEBI" id="CHEBI:18420"/>
    </ligand>
</feature>
<proteinExistence type="inferred from homology"/>
<dbReference type="PIRSF" id="PIRSF000722">
    <property type="entry name" value="Acetate_prop_kin"/>
    <property type="match status" value="1"/>
</dbReference>
<comment type="cofactor">
    <cofactor evidence="5">
        <name>Mg(2+)</name>
        <dbReference type="ChEBI" id="CHEBI:18420"/>
    </cofactor>
</comment>
<dbReference type="CDD" id="cd24010">
    <property type="entry name" value="ASKHA_NBD_AcK_PK"/>
    <property type="match status" value="1"/>
</dbReference>
<keyword evidence="5" id="KW-0460">Magnesium</keyword>
<dbReference type="InterPro" id="IPR023865">
    <property type="entry name" value="Aliphatic_acid_kinase_CS"/>
</dbReference>
<name>A0A7S3JS71_9STRA</name>
<gene>
    <name evidence="6" type="ORF">ALAG00032_LOCUS2250</name>
</gene>
<feature type="binding site" evidence="5">
    <location>
        <position position="22"/>
    </location>
    <ligand>
        <name>ATP</name>
        <dbReference type="ChEBI" id="CHEBI:30616"/>
    </ligand>
</feature>
<dbReference type="UniPathway" id="UPA00340">
    <property type="reaction ID" value="UER00458"/>
</dbReference>
<feature type="binding site" evidence="5">
    <location>
        <begin position="292"/>
        <end position="294"/>
    </location>
    <ligand>
        <name>ATP</name>
        <dbReference type="ChEBI" id="CHEBI:30616"/>
    </ligand>
</feature>